<feature type="non-terminal residue" evidence="1">
    <location>
        <position position="1"/>
    </location>
</feature>
<evidence type="ECO:0000313" key="2">
    <source>
        <dbReference type="Proteomes" id="UP000789920"/>
    </source>
</evidence>
<evidence type="ECO:0000313" key="1">
    <source>
        <dbReference type="EMBL" id="CAG8683298.1"/>
    </source>
</evidence>
<accession>A0ACA9P1D7</accession>
<proteinExistence type="predicted"/>
<reference evidence="1" key="1">
    <citation type="submission" date="2021-06" db="EMBL/GenBank/DDBJ databases">
        <authorList>
            <person name="Kallberg Y."/>
            <person name="Tangrot J."/>
            <person name="Rosling A."/>
        </authorList>
    </citation>
    <scope>NUCLEOTIDE SEQUENCE</scope>
    <source>
        <strain evidence="1">MA461A</strain>
    </source>
</reference>
<dbReference type="Proteomes" id="UP000789920">
    <property type="component" value="Unassembled WGS sequence"/>
</dbReference>
<dbReference type="EMBL" id="CAJVQC010017241">
    <property type="protein sequence ID" value="CAG8683298.1"/>
    <property type="molecule type" value="Genomic_DNA"/>
</dbReference>
<sequence>NRLCIVRKIDESELHEPFTRNRVKKLKERLKITNVELIINSVDFKDASQAPIMIRIGFQSSVG</sequence>
<gene>
    <name evidence="1" type="ORF">RPERSI_LOCUS9222</name>
</gene>
<name>A0ACA9P1D7_9GLOM</name>
<keyword evidence="2" id="KW-1185">Reference proteome</keyword>
<organism evidence="1 2">
    <name type="scientific">Racocetra persica</name>
    <dbReference type="NCBI Taxonomy" id="160502"/>
    <lineage>
        <taxon>Eukaryota</taxon>
        <taxon>Fungi</taxon>
        <taxon>Fungi incertae sedis</taxon>
        <taxon>Mucoromycota</taxon>
        <taxon>Glomeromycotina</taxon>
        <taxon>Glomeromycetes</taxon>
        <taxon>Diversisporales</taxon>
        <taxon>Gigasporaceae</taxon>
        <taxon>Racocetra</taxon>
    </lineage>
</organism>
<comment type="caution">
    <text evidence="1">The sequence shown here is derived from an EMBL/GenBank/DDBJ whole genome shotgun (WGS) entry which is preliminary data.</text>
</comment>
<protein>
    <submittedName>
        <fullName evidence="1">5466_t:CDS:1</fullName>
    </submittedName>
</protein>